<feature type="domain" description="STAS" evidence="6">
    <location>
        <begin position="459"/>
        <end position="572"/>
    </location>
</feature>
<dbReference type="SUPFAM" id="SSF52091">
    <property type="entry name" value="SpoIIaa-like"/>
    <property type="match status" value="1"/>
</dbReference>
<protein>
    <submittedName>
        <fullName evidence="7">Sulfate permease</fullName>
    </submittedName>
</protein>
<feature type="transmembrane region" description="Helical" evidence="5">
    <location>
        <begin position="77"/>
        <end position="98"/>
    </location>
</feature>
<feature type="transmembrane region" description="Helical" evidence="5">
    <location>
        <begin position="275"/>
        <end position="299"/>
    </location>
</feature>
<evidence type="ECO:0000256" key="1">
    <source>
        <dbReference type="ARBA" id="ARBA00004141"/>
    </source>
</evidence>
<dbReference type="Gene3D" id="3.30.750.24">
    <property type="entry name" value="STAS domain"/>
    <property type="match status" value="1"/>
</dbReference>
<feature type="transmembrane region" description="Helical" evidence="5">
    <location>
        <begin position="409"/>
        <end position="433"/>
    </location>
</feature>
<dbReference type="GO" id="GO:0016020">
    <property type="term" value="C:membrane"/>
    <property type="evidence" value="ECO:0007669"/>
    <property type="project" value="UniProtKB-SubCell"/>
</dbReference>
<gene>
    <name evidence="7" type="primary">sulP</name>
    <name evidence="7" type="ORF">ABV408_18695</name>
</gene>
<dbReference type="Pfam" id="PF01740">
    <property type="entry name" value="STAS"/>
    <property type="match status" value="1"/>
</dbReference>
<evidence type="ECO:0000256" key="2">
    <source>
        <dbReference type="ARBA" id="ARBA00022692"/>
    </source>
</evidence>
<evidence type="ECO:0000256" key="5">
    <source>
        <dbReference type="SAM" id="Phobius"/>
    </source>
</evidence>
<name>A0AB74U5K2_9GAMM</name>
<dbReference type="GO" id="GO:0055085">
    <property type="term" value="P:transmembrane transport"/>
    <property type="evidence" value="ECO:0007669"/>
    <property type="project" value="InterPro"/>
</dbReference>
<reference evidence="7" key="1">
    <citation type="submission" date="2024-06" db="EMBL/GenBank/DDBJ databases">
        <title>Complete genome of Salinicola endophyticus HNIBRBA4755.</title>
        <authorList>
            <person name="Shin S.Y."/>
            <person name="Kang H."/>
            <person name="Song J."/>
        </authorList>
    </citation>
    <scope>NUCLEOTIDE SEQUENCE</scope>
    <source>
        <strain evidence="7">HNIBRBA4755</strain>
    </source>
</reference>
<feature type="transmembrane region" description="Helical" evidence="5">
    <location>
        <begin position="376"/>
        <end position="397"/>
    </location>
</feature>
<dbReference type="AlphaFoldDB" id="A0AB74U5K2"/>
<comment type="subcellular location">
    <subcellularLocation>
        <location evidence="1">Membrane</location>
        <topology evidence="1">Multi-pass membrane protein</topology>
    </subcellularLocation>
</comment>
<dbReference type="RefSeq" id="WP_353980380.1">
    <property type="nucleotide sequence ID" value="NZ_CP159578.1"/>
</dbReference>
<dbReference type="InterPro" id="IPR036513">
    <property type="entry name" value="STAS_dom_sf"/>
</dbReference>
<feature type="transmembrane region" description="Helical" evidence="5">
    <location>
        <begin position="349"/>
        <end position="369"/>
    </location>
</feature>
<accession>A0AB74U5K2</accession>
<organism evidence="7">
    <name type="scientific">Salinicola endophyticus</name>
    <dbReference type="NCBI Taxonomy" id="1949083"/>
    <lineage>
        <taxon>Bacteria</taxon>
        <taxon>Pseudomonadati</taxon>
        <taxon>Pseudomonadota</taxon>
        <taxon>Gammaproteobacteria</taxon>
        <taxon>Oceanospirillales</taxon>
        <taxon>Halomonadaceae</taxon>
        <taxon>Salinicola</taxon>
    </lineage>
</organism>
<keyword evidence="3 5" id="KW-1133">Transmembrane helix</keyword>
<dbReference type="InterPro" id="IPR002645">
    <property type="entry name" value="STAS_dom"/>
</dbReference>
<feature type="transmembrane region" description="Helical" evidence="5">
    <location>
        <begin position="311"/>
        <end position="329"/>
    </location>
</feature>
<dbReference type="CDD" id="cd07042">
    <property type="entry name" value="STAS_SulP_like_sulfate_transporter"/>
    <property type="match status" value="1"/>
</dbReference>
<keyword evidence="2 5" id="KW-0812">Transmembrane</keyword>
<dbReference type="InterPro" id="IPR011547">
    <property type="entry name" value="SLC26A/SulP_dom"/>
</dbReference>
<dbReference type="PROSITE" id="PS50801">
    <property type="entry name" value="STAS"/>
    <property type="match status" value="1"/>
</dbReference>
<dbReference type="Pfam" id="PF00916">
    <property type="entry name" value="Sulfate_transp"/>
    <property type="match status" value="1"/>
</dbReference>
<feature type="transmembrane region" description="Helical" evidence="5">
    <location>
        <begin position="21"/>
        <end position="42"/>
    </location>
</feature>
<feature type="transmembrane region" description="Helical" evidence="5">
    <location>
        <begin position="184"/>
        <end position="202"/>
    </location>
</feature>
<dbReference type="PANTHER" id="PTHR11814">
    <property type="entry name" value="SULFATE TRANSPORTER"/>
    <property type="match status" value="1"/>
</dbReference>
<feature type="transmembrane region" description="Helical" evidence="5">
    <location>
        <begin position="104"/>
        <end position="124"/>
    </location>
</feature>
<dbReference type="EMBL" id="CP159578">
    <property type="protein sequence ID" value="XCJ79447.1"/>
    <property type="molecule type" value="Genomic_DNA"/>
</dbReference>
<dbReference type="NCBIfam" id="TIGR00815">
    <property type="entry name" value="sulP"/>
    <property type="match status" value="1"/>
</dbReference>
<evidence type="ECO:0000313" key="7">
    <source>
        <dbReference type="EMBL" id="XCJ79447.1"/>
    </source>
</evidence>
<evidence type="ECO:0000256" key="3">
    <source>
        <dbReference type="ARBA" id="ARBA00022989"/>
    </source>
</evidence>
<keyword evidence="4 5" id="KW-0472">Membrane</keyword>
<proteinExistence type="predicted"/>
<sequence length="594" mass="61399">MTPLPRRGWARWLPILDWGRHYHAGLLGQDLLASVIVALMLIPQALAYAMLAGLPPVVGLYASLVPLVVYTLLGSSATLSVGPMAVVSLMTAAALAPVAPAGSAAYIAAALVLALLSGAILLIMGLCRLGFLVNFLSHPVMTGFVSASGLLIAASQLKSLLGIELAGATLPALTQALPAALPGLNPPTLLVGLGSLVLLWAIRRHGKALLVRCGVPARVAAVLVKLGPIVTIALAAVIAGAAGWLGGEVAVIGPIPAGLPPLHLPAWDPALWRSLLGSAVLISIVGYVESVSVAQALALRRGERVDPDQELIGLGGANLAAAFTGGMPITGGFSRSVVNFEAGARTPAASAFTAVGVALAMLCLSPWLGVLPLATLAAIIVIATLSLIDLPAFARVWRYARGEGVAMTATAVATLMLGVDVGILVGVGMSLALHLYGTSRPHSAEVGRIPGTEHFRNVRRHAVETDTGVAILRVDESLYFANVRHLEDLVTAVVNRTPPPHDLVLACQAINVIDASALESLEALNRRLRERGIGLHLAEVKGPVMDRLSRTELLATLNGRVFLSTFDAWCALHGRGAAPLSHPCIATPACPATK</sequence>
<evidence type="ECO:0000259" key="6">
    <source>
        <dbReference type="PROSITE" id="PS50801"/>
    </source>
</evidence>
<feature type="transmembrane region" description="Helical" evidence="5">
    <location>
        <begin position="131"/>
        <end position="154"/>
    </location>
</feature>
<dbReference type="InterPro" id="IPR001902">
    <property type="entry name" value="SLC26A/SulP_fam"/>
</dbReference>
<feature type="transmembrane region" description="Helical" evidence="5">
    <location>
        <begin position="48"/>
        <end position="70"/>
    </location>
</feature>
<feature type="transmembrane region" description="Helical" evidence="5">
    <location>
        <begin position="222"/>
        <end position="255"/>
    </location>
</feature>
<evidence type="ECO:0000256" key="4">
    <source>
        <dbReference type="ARBA" id="ARBA00023136"/>
    </source>
</evidence>